<evidence type="ECO:0000313" key="2">
    <source>
        <dbReference type="Proteomes" id="UP000077266"/>
    </source>
</evidence>
<dbReference type="InParanoid" id="A0A165LIW1"/>
<dbReference type="EMBL" id="KV425924">
    <property type="protein sequence ID" value="KZV97904.1"/>
    <property type="molecule type" value="Genomic_DNA"/>
</dbReference>
<gene>
    <name evidence="1" type="ORF">EXIGLDRAFT_337403</name>
</gene>
<dbReference type="AlphaFoldDB" id="A0A165LIW1"/>
<sequence>MRSRRRRKILSSRAAQTQTVRAVLLEVFPSLGRAQYPARRARLCCIRWAMLSSTDRATGDARPGSHCSSKGCLSTCACEIESRVQLFAFDPPVCTDPHRTAP</sequence>
<name>A0A165LIW1_EXIGL</name>
<proteinExistence type="predicted"/>
<protein>
    <submittedName>
        <fullName evidence="1">Uncharacterized protein</fullName>
    </submittedName>
</protein>
<evidence type="ECO:0000313" key="1">
    <source>
        <dbReference type="EMBL" id="KZV97904.1"/>
    </source>
</evidence>
<keyword evidence="2" id="KW-1185">Reference proteome</keyword>
<accession>A0A165LIW1</accession>
<organism evidence="1 2">
    <name type="scientific">Exidia glandulosa HHB12029</name>
    <dbReference type="NCBI Taxonomy" id="1314781"/>
    <lineage>
        <taxon>Eukaryota</taxon>
        <taxon>Fungi</taxon>
        <taxon>Dikarya</taxon>
        <taxon>Basidiomycota</taxon>
        <taxon>Agaricomycotina</taxon>
        <taxon>Agaricomycetes</taxon>
        <taxon>Auriculariales</taxon>
        <taxon>Exidiaceae</taxon>
        <taxon>Exidia</taxon>
    </lineage>
</organism>
<dbReference type="Proteomes" id="UP000077266">
    <property type="component" value="Unassembled WGS sequence"/>
</dbReference>
<reference evidence="1 2" key="1">
    <citation type="journal article" date="2016" name="Mol. Biol. Evol.">
        <title>Comparative Genomics of Early-Diverging Mushroom-Forming Fungi Provides Insights into the Origins of Lignocellulose Decay Capabilities.</title>
        <authorList>
            <person name="Nagy L.G."/>
            <person name="Riley R."/>
            <person name="Tritt A."/>
            <person name="Adam C."/>
            <person name="Daum C."/>
            <person name="Floudas D."/>
            <person name="Sun H."/>
            <person name="Yadav J.S."/>
            <person name="Pangilinan J."/>
            <person name="Larsson K.H."/>
            <person name="Matsuura K."/>
            <person name="Barry K."/>
            <person name="Labutti K."/>
            <person name="Kuo R."/>
            <person name="Ohm R.A."/>
            <person name="Bhattacharya S.S."/>
            <person name="Shirouzu T."/>
            <person name="Yoshinaga Y."/>
            <person name="Martin F.M."/>
            <person name="Grigoriev I.V."/>
            <person name="Hibbett D.S."/>
        </authorList>
    </citation>
    <scope>NUCLEOTIDE SEQUENCE [LARGE SCALE GENOMIC DNA]</scope>
    <source>
        <strain evidence="1 2">HHB12029</strain>
    </source>
</reference>